<sequence length="109" mass="11522">MMDEDNVGADRGGGGGELQQGWKASKGVNITSMVANETRTSAALGHLGEGWLLGRNISRRLMTSRMGGGAEDVVADSPLRRRRMAPEDAAALRTTVRALKRGGDTDSPL</sequence>
<organism evidence="2 3">
    <name type="scientific">Asparagus officinalis</name>
    <name type="common">Garden asparagus</name>
    <dbReference type="NCBI Taxonomy" id="4686"/>
    <lineage>
        <taxon>Eukaryota</taxon>
        <taxon>Viridiplantae</taxon>
        <taxon>Streptophyta</taxon>
        <taxon>Embryophyta</taxon>
        <taxon>Tracheophyta</taxon>
        <taxon>Spermatophyta</taxon>
        <taxon>Magnoliopsida</taxon>
        <taxon>Liliopsida</taxon>
        <taxon>Asparagales</taxon>
        <taxon>Asparagaceae</taxon>
        <taxon>Asparagoideae</taxon>
        <taxon>Asparagus</taxon>
    </lineage>
</organism>
<dbReference type="Gramene" id="ONK62127">
    <property type="protein sequence ID" value="ONK62127"/>
    <property type="gene ID" value="A4U43_C07F630"/>
</dbReference>
<evidence type="ECO:0000256" key="1">
    <source>
        <dbReference type="SAM" id="MobiDB-lite"/>
    </source>
</evidence>
<accession>A0A5P1EA88</accession>
<reference evidence="3" key="1">
    <citation type="journal article" date="2017" name="Nat. Commun.">
        <title>The asparagus genome sheds light on the origin and evolution of a young Y chromosome.</title>
        <authorList>
            <person name="Harkess A."/>
            <person name="Zhou J."/>
            <person name="Xu C."/>
            <person name="Bowers J.E."/>
            <person name="Van der Hulst R."/>
            <person name="Ayyampalayam S."/>
            <person name="Mercati F."/>
            <person name="Riccardi P."/>
            <person name="McKain M.R."/>
            <person name="Kakrana A."/>
            <person name="Tang H."/>
            <person name="Ray J."/>
            <person name="Groenendijk J."/>
            <person name="Arikit S."/>
            <person name="Mathioni S.M."/>
            <person name="Nakano M."/>
            <person name="Shan H."/>
            <person name="Telgmann-Rauber A."/>
            <person name="Kanno A."/>
            <person name="Yue Z."/>
            <person name="Chen H."/>
            <person name="Li W."/>
            <person name="Chen Y."/>
            <person name="Xu X."/>
            <person name="Zhang Y."/>
            <person name="Luo S."/>
            <person name="Chen H."/>
            <person name="Gao J."/>
            <person name="Mao Z."/>
            <person name="Pires J.C."/>
            <person name="Luo M."/>
            <person name="Kudrna D."/>
            <person name="Wing R.A."/>
            <person name="Meyers B.C."/>
            <person name="Yi K."/>
            <person name="Kong H."/>
            <person name="Lavrijsen P."/>
            <person name="Sunseri F."/>
            <person name="Falavigna A."/>
            <person name="Ye Y."/>
            <person name="Leebens-Mack J.H."/>
            <person name="Chen G."/>
        </authorList>
    </citation>
    <scope>NUCLEOTIDE SEQUENCE [LARGE SCALE GENOMIC DNA]</scope>
    <source>
        <strain evidence="3">cv. DH0086</strain>
    </source>
</reference>
<proteinExistence type="predicted"/>
<feature type="region of interest" description="Disordered" evidence="1">
    <location>
        <begin position="1"/>
        <end position="22"/>
    </location>
</feature>
<keyword evidence="3" id="KW-1185">Reference proteome</keyword>
<dbReference type="EMBL" id="CM007387">
    <property type="protein sequence ID" value="ONK62127.1"/>
    <property type="molecule type" value="Genomic_DNA"/>
</dbReference>
<protein>
    <submittedName>
        <fullName evidence="2">Uncharacterized protein</fullName>
    </submittedName>
</protein>
<gene>
    <name evidence="2" type="ORF">A4U43_C07F630</name>
</gene>
<evidence type="ECO:0000313" key="3">
    <source>
        <dbReference type="Proteomes" id="UP000243459"/>
    </source>
</evidence>
<dbReference type="AlphaFoldDB" id="A0A5P1EA88"/>
<name>A0A5P1EA88_ASPOF</name>
<dbReference type="Proteomes" id="UP000243459">
    <property type="component" value="Chromosome 7"/>
</dbReference>
<evidence type="ECO:0000313" key="2">
    <source>
        <dbReference type="EMBL" id="ONK62127.1"/>
    </source>
</evidence>